<accession>A0A9W9V3P5</accession>
<reference evidence="1" key="1">
    <citation type="submission" date="2022-12" db="EMBL/GenBank/DDBJ databases">
        <authorList>
            <person name="Petersen C."/>
        </authorList>
    </citation>
    <scope>NUCLEOTIDE SEQUENCE</scope>
    <source>
        <strain evidence="1">IBT 3081</strain>
    </source>
</reference>
<dbReference type="GeneID" id="81464865"/>
<dbReference type="Proteomes" id="UP001147752">
    <property type="component" value="Unassembled WGS sequence"/>
</dbReference>
<evidence type="ECO:0000313" key="2">
    <source>
        <dbReference type="Proteomes" id="UP001147752"/>
    </source>
</evidence>
<dbReference type="OrthoDB" id="268428at2759"/>
<sequence length="124" mass="14287">MIGIRTCGDTFYKSSTKEITDKLELFDQAHIRKLNVKPCRCKCSPKCGCSITWDVVIRDARKGILGLFDGLCLDCMKQVPREDSDYWNRGFERDGYDQNCRIEHGKATWYFSFMGAPEVRMALS</sequence>
<protein>
    <submittedName>
        <fullName evidence="1">Uncharacterized protein</fullName>
    </submittedName>
</protein>
<evidence type="ECO:0000313" key="1">
    <source>
        <dbReference type="EMBL" id="KAJ5365066.1"/>
    </source>
</evidence>
<name>A0A9W9V3P5_9EURO</name>
<dbReference type="EMBL" id="JAPZBT010000003">
    <property type="protein sequence ID" value="KAJ5365066.1"/>
    <property type="molecule type" value="Genomic_DNA"/>
</dbReference>
<proteinExistence type="predicted"/>
<keyword evidence="2" id="KW-1185">Reference proteome</keyword>
<gene>
    <name evidence="1" type="ORF">N7517_007952</name>
</gene>
<comment type="caution">
    <text evidence="1">The sequence shown here is derived from an EMBL/GenBank/DDBJ whole genome shotgun (WGS) entry which is preliminary data.</text>
</comment>
<reference evidence="1" key="2">
    <citation type="journal article" date="2023" name="IMA Fungus">
        <title>Comparative genomic study of the Penicillium genus elucidates a diverse pangenome and 15 lateral gene transfer events.</title>
        <authorList>
            <person name="Petersen C."/>
            <person name="Sorensen T."/>
            <person name="Nielsen M.R."/>
            <person name="Sondergaard T.E."/>
            <person name="Sorensen J.L."/>
            <person name="Fitzpatrick D.A."/>
            <person name="Frisvad J.C."/>
            <person name="Nielsen K.L."/>
        </authorList>
    </citation>
    <scope>NUCLEOTIDE SEQUENCE</scope>
    <source>
        <strain evidence="1">IBT 3081</strain>
    </source>
</reference>
<organism evidence="1 2">
    <name type="scientific">Penicillium concentricum</name>
    <dbReference type="NCBI Taxonomy" id="293559"/>
    <lineage>
        <taxon>Eukaryota</taxon>
        <taxon>Fungi</taxon>
        <taxon>Dikarya</taxon>
        <taxon>Ascomycota</taxon>
        <taxon>Pezizomycotina</taxon>
        <taxon>Eurotiomycetes</taxon>
        <taxon>Eurotiomycetidae</taxon>
        <taxon>Eurotiales</taxon>
        <taxon>Aspergillaceae</taxon>
        <taxon>Penicillium</taxon>
    </lineage>
</organism>
<dbReference type="AlphaFoldDB" id="A0A9W9V3P5"/>
<dbReference type="RefSeq" id="XP_056576533.1">
    <property type="nucleotide sequence ID" value="XM_056725682.1"/>
</dbReference>